<gene>
    <name evidence="1" type="ORF">BDN72DRAFT_847167</name>
</gene>
<keyword evidence="2" id="KW-1185">Reference proteome</keyword>
<dbReference type="Proteomes" id="UP000308600">
    <property type="component" value="Unassembled WGS sequence"/>
</dbReference>
<organism evidence="1 2">
    <name type="scientific">Pluteus cervinus</name>
    <dbReference type="NCBI Taxonomy" id="181527"/>
    <lineage>
        <taxon>Eukaryota</taxon>
        <taxon>Fungi</taxon>
        <taxon>Dikarya</taxon>
        <taxon>Basidiomycota</taxon>
        <taxon>Agaricomycotina</taxon>
        <taxon>Agaricomycetes</taxon>
        <taxon>Agaricomycetidae</taxon>
        <taxon>Agaricales</taxon>
        <taxon>Pluteineae</taxon>
        <taxon>Pluteaceae</taxon>
        <taxon>Pluteus</taxon>
    </lineage>
</organism>
<evidence type="ECO:0000313" key="1">
    <source>
        <dbReference type="EMBL" id="TFK63921.1"/>
    </source>
</evidence>
<reference evidence="1 2" key="1">
    <citation type="journal article" date="2019" name="Nat. Ecol. Evol.">
        <title>Megaphylogeny resolves global patterns of mushroom evolution.</title>
        <authorList>
            <person name="Varga T."/>
            <person name="Krizsan K."/>
            <person name="Foldi C."/>
            <person name="Dima B."/>
            <person name="Sanchez-Garcia M."/>
            <person name="Sanchez-Ramirez S."/>
            <person name="Szollosi G.J."/>
            <person name="Szarkandi J.G."/>
            <person name="Papp V."/>
            <person name="Albert L."/>
            <person name="Andreopoulos W."/>
            <person name="Angelini C."/>
            <person name="Antonin V."/>
            <person name="Barry K.W."/>
            <person name="Bougher N.L."/>
            <person name="Buchanan P."/>
            <person name="Buyck B."/>
            <person name="Bense V."/>
            <person name="Catcheside P."/>
            <person name="Chovatia M."/>
            <person name="Cooper J."/>
            <person name="Damon W."/>
            <person name="Desjardin D."/>
            <person name="Finy P."/>
            <person name="Geml J."/>
            <person name="Haridas S."/>
            <person name="Hughes K."/>
            <person name="Justo A."/>
            <person name="Karasinski D."/>
            <person name="Kautmanova I."/>
            <person name="Kiss B."/>
            <person name="Kocsube S."/>
            <person name="Kotiranta H."/>
            <person name="LaButti K.M."/>
            <person name="Lechner B.E."/>
            <person name="Liimatainen K."/>
            <person name="Lipzen A."/>
            <person name="Lukacs Z."/>
            <person name="Mihaltcheva S."/>
            <person name="Morgado L.N."/>
            <person name="Niskanen T."/>
            <person name="Noordeloos M.E."/>
            <person name="Ohm R.A."/>
            <person name="Ortiz-Santana B."/>
            <person name="Ovrebo C."/>
            <person name="Racz N."/>
            <person name="Riley R."/>
            <person name="Savchenko A."/>
            <person name="Shiryaev A."/>
            <person name="Soop K."/>
            <person name="Spirin V."/>
            <person name="Szebenyi C."/>
            <person name="Tomsovsky M."/>
            <person name="Tulloss R.E."/>
            <person name="Uehling J."/>
            <person name="Grigoriev I.V."/>
            <person name="Vagvolgyi C."/>
            <person name="Papp T."/>
            <person name="Martin F.M."/>
            <person name="Miettinen O."/>
            <person name="Hibbett D.S."/>
            <person name="Nagy L.G."/>
        </authorList>
    </citation>
    <scope>NUCLEOTIDE SEQUENCE [LARGE SCALE GENOMIC DNA]</scope>
    <source>
        <strain evidence="1 2">NL-1719</strain>
    </source>
</reference>
<evidence type="ECO:0000313" key="2">
    <source>
        <dbReference type="Proteomes" id="UP000308600"/>
    </source>
</evidence>
<proteinExistence type="predicted"/>
<name>A0ACD3AE20_9AGAR</name>
<protein>
    <submittedName>
        <fullName evidence="1">Uncharacterized protein</fullName>
    </submittedName>
</protein>
<dbReference type="EMBL" id="ML208498">
    <property type="protein sequence ID" value="TFK63921.1"/>
    <property type="molecule type" value="Genomic_DNA"/>
</dbReference>
<sequence length="336" mass="37817">MSSAPPWPSLDTLIVVLQRMPMLVRLDLKDVLKRREPYEITCHTFAQLPCLEAFLYTGTHFPQDHALVSHIHFPAQTQVKFYSKSFKRRALGDDFPQVLSTFARVRTSEEITTQSMNFHYEDFDHTLTLAWIVTPSSDPEYPSPSVSTVPSPGSIRTTRRPQLHIDPPSASSITQKVFDTPDLLASGWIPRINALPLNSLEVFRTNVEVTPGSLWTNVFQSMPNLRDIFLEGSSGVFLLQHLVDSHPTSTMTPSILYNGTTLPCLREIHLTKTNYKDYPVQLHSLAHVLAERKLYGSPVRLISFTAQECRASEQFQGLVEELKAVVEAVGWDGSGI</sequence>
<accession>A0ACD3AE20</accession>